<feature type="compositionally biased region" description="Low complexity" evidence="1">
    <location>
        <begin position="1"/>
        <end position="16"/>
    </location>
</feature>
<reference evidence="2" key="1">
    <citation type="journal article" date="2015" name="Nature">
        <title>Complex archaea that bridge the gap between prokaryotes and eukaryotes.</title>
        <authorList>
            <person name="Spang A."/>
            <person name="Saw J.H."/>
            <person name="Jorgensen S.L."/>
            <person name="Zaremba-Niedzwiedzka K."/>
            <person name="Martijn J."/>
            <person name="Lind A.E."/>
            <person name="van Eijk R."/>
            <person name="Schleper C."/>
            <person name="Guy L."/>
            <person name="Ettema T.J."/>
        </authorList>
    </citation>
    <scope>NUCLEOTIDE SEQUENCE</scope>
</reference>
<dbReference type="EMBL" id="LAZR01023191">
    <property type="protein sequence ID" value="KKL79374.1"/>
    <property type="molecule type" value="Genomic_DNA"/>
</dbReference>
<evidence type="ECO:0008006" key="3">
    <source>
        <dbReference type="Google" id="ProtNLM"/>
    </source>
</evidence>
<evidence type="ECO:0000256" key="1">
    <source>
        <dbReference type="SAM" id="MobiDB-lite"/>
    </source>
</evidence>
<protein>
    <recommendedName>
        <fullName evidence="3">Phasin domain-containing protein</fullName>
    </recommendedName>
</protein>
<feature type="region of interest" description="Disordered" evidence="1">
    <location>
        <begin position="1"/>
        <end position="36"/>
    </location>
</feature>
<proteinExistence type="predicted"/>
<accession>A0A0F9EZ93</accession>
<comment type="caution">
    <text evidence="2">The sequence shown here is derived from an EMBL/GenBank/DDBJ whole genome shotgun (WGS) entry which is preliminary data.</text>
</comment>
<sequence length="166" mass="18755">MSTTTQKPKIQSIPQKPKVESIPQKPESQSAKETSDIYSVCQQSIDKYFKEAKSNAAIYLQSVSDLQQEIVESRKNNVESAISLQKTMADKLGTNTKLPDESLDIITNFAEQTTKAWNLQNQLTRTSLETLSKNIQAFNDSSQTFAEMNSKLIDFWASIIKQKSRE</sequence>
<feature type="compositionally biased region" description="Polar residues" evidence="1">
    <location>
        <begin position="26"/>
        <end position="36"/>
    </location>
</feature>
<evidence type="ECO:0000313" key="2">
    <source>
        <dbReference type="EMBL" id="KKL79374.1"/>
    </source>
</evidence>
<dbReference type="AlphaFoldDB" id="A0A0F9EZ93"/>
<gene>
    <name evidence="2" type="ORF">LCGC14_2015490</name>
</gene>
<organism evidence="2">
    <name type="scientific">marine sediment metagenome</name>
    <dbReference type="NCBI Taxonomy" id="412755"/>
    <lineage>
        <taxon>unclassified sequences</taxon>
        <taxon>metagenomes</taxon>
        <taxon>ecological metagenomes</taxon>
    </lineage>
</organism>
<name>A0A0F9EZ93_9ZZZZ</name>